<comment type="subcellular location">
    <subcellularLocation>
        <location evidence="2 17">Host cytoplasm</location>
    </subcellularLocation>
    <subcellularLocation>
        <location evidence="1 17">Host nucleus</location>
    </subcellularLocation>
</comment>
<dbReference type="RefSeq" id="YP_009506566.1">
    <property type="nucleotide sequence ID" value="NC_038476.1"/>
</dbReference>
<keyword evidence="14 17" id="KW-0010">Activator</keyword>
<dbReference type="GO" id="GO:0019028">
    <property type="term" value="C:viral capsid"/>
    <property type="evidence" value="ECO:0007669"/>
    <property type="project" value="InterPro"/>
</dbReference>
<evidence type="ECO:0000256" key="17">
    <source>
        <dbReference type="RuleBase" id="RU363028"/>
    </source>
</evidence>
<evidence type="ECO:0000256" key="12">
    <source>
        <dbReference type="ARBA" id="ARBA00022833"/>
    </source>
</evidence>
<dbReference type="GO" id="GO:0005198">
    <property type="term" value="F:structural molecule activity"/>
    <property type="evidence" value="ECO:0007669"/>
    <property type="project" value="InterPro"/>
</dbReference>
<reference evidence="19 20" key="1">
    <citation type="journal article" date="2015" name="Virus Res.">
        <title>Light-dependent segregation of begomoviruses in Asystasia gangetica leaves.</title>
        <authorList>
            <person name="Wyant P.S."/>
            <person name="Strohmeier S."/>
            <person name="Fischer A."/>
            <person name="Schafer B."/>
            <person name="Briddon R.W."/>
            <person name="Krenz B."/>
            <person name="Jeske H."/>
        </authorList>
    </citation>
    <scope>NUCLEOTIDE SEQUENCE [LARGE SCALE GENOMIC DNA]</scope>
</reference>
<dbReference type="GO" id="GO:0030430">
    <property type="term" value="C:host cell cytoplasm"/>
    <property type="evidence" value="ECO:0007669"/>
    <property type="project" value="UniProtKB-SubCell"/>
</dbReference>
<evidence type="ECO:0000256" key="15">
    <source>
        <dbReference type="ARBA" id="ARBA00023200"/>
    </source>
</evidence>
<keyword evidence="8 17" id="KW-0945">Host-virus interaction</keyword>
<proteinExistence type="inferred from homology"/>
<dbReference type="Pfam" id="PF01440">
    <property type="entry name" value="Gemini_AL2"/>
    <property type="match status" value="1"/>
</dbReference>
<keyword evidence="9" id="KW-1090">Inhibition of host innate immune response by virus</keyword>
<evidence type="ECO:0000256" key="18">
    <source>
        <dbReference type="SAM" id="MobiDB-lite"/>
    </source>
</evidence>
<dbReference type="GO" id="GO:0042025">
    <property type="term" value="C:host cell nucleus"/>
    <property type="evidence" value="ECO:0007669"/>
    <property type="project" value="UniProtKB-SubCell"/>
</dbReference>
<dbReference type="GO" id="GO:0008270">
    <property type="term" value="F:zinc ion binding"/>
    <property type="evidence" value="ECO:0007669"/>
    <property type="project" value="UniProtKB-KW"/>
</dbReference>
<comment type="subunit">
    <text evidence="17">Monomer. Homodimer. Homooligomer. Self-interaction correlates with nuclear localization and efficient activation of transcription.</text>
</comment>
<evidence type="ECO:0000256" key="6">
    <source>
        <dbReference type="ARBA" id="ARBA00022553"/>
    </source>
</evidence>
<evidence type="ECO:0000256" key="1">
    <source>
        <dbReference type="ARBA" id="ARBA00004147"/>
    </source>
</evidence>
<keyword evidence="15 17" id="KW-1035">Host cytoplasm</keyword>
<keyword evidence="6" id="KW-0597">Phosphoprotein</keyword>
<keyword evidence="11 17" id="KW-0863">Zinc-finger</keyword>
<evidence type="ECO:0000313" key="20">
    <source>
        <dbReference type="Proteomes" id="UP000232940"/>
    </source>
</evidence>
<keyword evidence="12 17" id="KW-0862">Zinc</keyword>
<dbReference type="GeneID" id="37617479"/>
<keyword evidence="16" id="KW-0899">Viral immunoevasion</keyword>
<evidence type="ECO:0000256" key="5">
    <source>
        <dbReference type="ARBA" id="ARBA00022463"/>
    </source>
</evidence>
<dbReference type="InterPro" id="IPR000942">
    <property type="entry name" value="Gemini_AL2"/>
</dbReference>
<feature type="compositionally biased region" description="Polar residues" evidence="18">
    <location>
        <begin position="88"/>
        <end position="102"/>
    </location>
</feature>
<dbReference type="GO" id="GO:0003677">
    <property type="term" value="F:DNA binding"/>
    <property type="evidence" value="ECO:0007669"/>
    <property type="project" value="UniProtKB-KW"/>
</dbReference>
<feature type="compositionally biased region" description="Polar residues" evidence="18">
    <location>
        <begin position="1"/>
        <end position="14"/>
    </location>
</feature>
<dbReference type="OrthoDB" id="11041at10239"/>
<keyword evidence="13 17" id="KW-0238">DNA-binding</keyword>
<dbReference type="Proteomes" id="UP000232940">
    <property type="component" value="Segment DNA A"/>
</dbReference>
<organism evidence="19 20">
    <name type="scientific">West African Asystasia virus 2</name>
    <dbReference type="NCBI Taxonomy" id="1046574"/>
    <lineage>
        <taxon>Viruses</taxon>
        <taxon>Monodnaviria</taxon>
        <taxon>Shotokuvirae</taxon>
        <taxon>Cressdnaviricota</taxon>
        <taxon>Repensiviricetes</taxon>
        <taxon>Geplafuvirales</taxon>
        <taxon>Geminiviridae</taxon>
        <taxon>Begomovirus</taxon>
        <taxon>Begomovirus asystasiasecundi</taxon>
    </lineage>
</organism>
<dbReference type="PRINTS" id="PR00230">
    <property type="entry name" value="GEMCOATAL2"/>
</dbReference>
<evidence type="ECO:0000256" key="2">
    <source>
        <dbReference type="ARBA" id="ARBA00004192"/>
    </source>
</evidence>
<keyword evidence="10 17" id="KW-0479">Metal-binding</keyword>
<evidence type="ECO:0000256" key="4">
    <source>
        <dbReference type="ARBA" id="ARBA00014388"/>
    </source>
</evidence>
<name>G9CM34_9GEMI</name>
<dbReference type="KEGG" id="vg:37617479"/>
<accession>G9CM34</accession>
<evidence type="ECO:0000256" key="9">
    <source>
        <dbReference type="ARBA" id="ARBA00022632"/>
    </source>
</evidence>
<feature type="compositionally biased region" description="Basic residues" evidence="18">
    <location>
        <begin position="18"/>
        <end position="27"/>
    </location>
</feature>
<evidence type="ECO:0000256" key="7">
    <source>
        <dbReference type="ARBA" id="ARBA00022562"/>
    </source>
</evidence>
<evidence type="ECO:0000256" key="13">
    <source>
        <dbReference type="ARBA" id="ARBA00023125"/>
    </source>
</evidence>
<keyword evidence="7 17" id="KW-1048">Host nucleus</keyword>
<evidence type="ECO:0000256" key="16">
    <source>
        <dbReference type="ARBA" id="ARBA00023280"/>
    </source>
</evidence>
<feature type="region of interest" description="Disordered" evidence="18">
    <location>
        <begin position="1"/>
        <end position="27"/>
    </location>
</feature>
<evidence type="ECO:0000256" key="11">
    <source>
        <dbReference type="ARBA" id="ARBA00022771"/>
    </source>
</evidence>
<feature type="region of interest" description="Disordered" evidence="18">
    <location>
        <begin position="77"/>
        <end position="109"/>
    </location>
</feature>
<evidence type="ECO:0000256" key="14">
    <source>
        <dbReference type="ARBA" id="ARBA00023159"/>
    </source>
</evidence>
<keyword evidence="20" id="KW-1185">Reference proteome</keyword>
<evidence type="ECO:0000256" key="8">
    <source>
        <dbReference type="ARBA" id="ARBA00022581"/>
    </source>
</evidence>
<evidence type="ECO:0000256" key="10">
    <source>
        <dbReference type="ARBA" id="ARBA00022723"/>
    </source>
</evidence>
<dbReference type="EMBL" id="JF694486">
    <property type="protein sequence ID" value="AEI91439.1"/>
    <property type="molecule type" value="Genomic_DNA"/>
</dbReference>
<dbReference type="GO" id="GO:0052170">
    <property type="term" value="P:symbiont-mediated suppression of host innate immune response"/>
    <property type="evidence" value="ECO:0007669"/>
    <property type="project" value="UniProtKB-KW"/>
</dbReference>
<sequence>MHHSSPSSAHSTQVPIKVSHRLGKRKPIRRKRIDLNCGCTYFLHINCTNHGFTHRGEHHCSSGQEWRLYLGNIKSPVFQDPQPRRPTNVPTMGHNQNTSEIQPQPEEGIGDSQMFIDLPGLDELTPSDFSFLKSI</sequence>
<evidence type="ECO:0000256" key="3">
    <source>
        <dbReference type="ARBA" id="ARBA00007672"/>
    </source>
</evidence>
<comment type="similarity">
    <text evidence="3 17">Belongs to the geminiviridae transcriptional activator protein family.</text>
</comment>
<evidence type="ECO:0000313" key="19">
    <source>
        <dbReference type="EMBL" id="AEI91439.1"/>
    </source>
</evidence>
<comment type="domain">
    <text evidence="17">The zinc finger and the transactivation region are involved in PTGS suppression.</text>
</comment>
<protein>
    <recommendedName>
        <fullName evidence="4 17">Transcriptional activator protein</fullName>
        <shortName evidence="17">TrAP</shortName>
    </recommendedName>
</protein>
<keyword evidence="5 17" id="KW-0941">Suppressor of RNA silencing</keyword>
<comment type="function">
    <text evidence="17">Strong activator of the late viral genes promoters. Acts as a suppressor of RNA-mediated gene silencing, also known as post-transcriptional gene silencing (PTGS), a mechanism of plant viral defense that limits the accumulation of viral RNAs. Also suppresses the host basal defense by interacting with and inhibiting SNF1 kinase, a key regulator of cell metabolism implicated in innate antiviral defense. Determines pathogenicity.</text>
</comment>
<gene>
    <name evidence="19" type="primary">AC2</name>
</gene>